<protein>
    <recommendedName>
        <fullName evidence="3">DDRGK domain-containing protein 1</fullName>
    </recommendedName>
</protein>
<comment type="similarity">
    <text evidence="2">Belongs to the DDRGK1 family.</text>
</comment>
<dbReference type="OrthoDB" id="2285710at2759"/>
<dbReference type="InterPro" id="IPR050899">
    <property type="entry name" value="DDRGK_domain-containing"/>
</dbReference>
<evidence type="ECO:0000313" key="8">
    <source>
        <dbReference type="EMBL" id="KER25807.1"/>
    </source>
</evidence>
<dbReference type="GO" id="GO:0016020">
    <property type="term" value="C:membrane"/>
    <property type="evidence" value="ECO:0007669"/>
    <property type="project" value="UniProtKB-SubCell"/>
</dbReference>
<dbReference type="SMART" id="SM01128">
    <property type="entry name" value="DDRGK"/>
    <property type="match status" value="1"/>
</dbReference>
<evidence type="ECO:0000313" key="9">
    <source>
        <dbReference type="Proteomes" id="UP000054324"/>
    </source>
</evidence>
<evidence type="ECO:0000256" key="6">
    <source>
        <dbReference type="ARBA" id="ARBA00023136"/>
    </source>
</evidence>
<evidence type="ECO:0000256" key="4">
    <source>
        <dbReference type="ARBA" id="ARBA00022692"/>
    </source>
</evidence>
<gene>
    <name evidence="8" type="ORF">T265_06786</name>
</gene>
<dbReference type="Gene3D" id="1.10.10.10">
    <property type="entry name" value="Winged helix-like DNA-binding domain superfamily/Winged helix DNA-binding domain"/>
    <property type="match status" value="1"/>
</dbReference>
<proteinExistence type="inferred from homology"/>
<dbReference type="GeneID" id="20320965"/>
<dbReference type="InterPro" id="IPR036388">
    <property type="entry name" value="WH-like_DNA-bd_sf"/>
</dbReference>
<name>A0A074ZJ63_OPIVI</name>
<feature type="compositionally biased region" description="Basic residues" evidence="7">
    <location>
        <begin position="117"/>
        <end position="131"/>
    </location>
</feature>
<dbReference type="STRING" id="6198.A0A074ZJ63"/>
<dbReference type="InterPro" id="IPR019153">
    <property type="entry name" value="DDRGK_dom-contain"/>
</dbReference>
<evidence type="ECO:0000256" key="2">
    <source>
        <dbReference type="ARBA" id="ARBA00009829"/>
    </source>
</evidence>
<sequence length="373" mass="42654">MVFGRNNSPSIDELITLHKLHWLGHVLRMPVDRPPRRALFAQPREGWKRARGNNTMTWQRSMKAITSKLSCAGHCRLPGWGRRANDDDDDLSLFWCREGPFCGNRIRHLPATTAGGVRRRAPNVAHRRPATRMRVPDEDNQVQPTHVADRVRERVDDEEHDSSDDATAAAEGAPKKKVGAKKAAKLAEKERRKEEREAEERYREHQRKIEDQEIAKRKKAEEEAERAEKAAAAAEAKRLEEEAAREQAEYEKMKTEFSVEEEGTEVIQRDSQAEAEFNSQLIAAIREAKIIPVEHLALNFNIKTEACVERLKQLLASGQLTGLLDDRGKFVHITPEEYNAVAEFIEKRGRVTLTELVQNGHKLLKLDEISNRY</sequence>
<dbReference type="PANTHER" id="PTHR48176:SF1">
    <property type="entry name" value="DDRGK DOMAIN-CONTAINING PROTEIN 1"/>
    <property type="match status" value="1"/>
</dbReference>
<dbReference type="KEGG" id="ovi:T265_06786"/>
<keyword evidence="5" id="KW-1133">Transmembrane helix</keyword>
<dbReference type="PANTHER" id="PTHR48176">
    <property type="entry name" value="DDRGK DOMAIN-CONTAINING PROTEIN 1"/>
    <property type="match status" value="1"/>
</dbReference>
<evidence type="ECO:0000256" key="3">
    <source>
        <dbReference type="ARBA" id="ARBA00018218"/>
    </source>
</evidence>
<evidence type="ECO:0000256" key="5">
    <source>
        <dbReference type="ARBA" id="ARBA00022989"/>
    </source>
</evidence>
<keyword evidence="6" id="KW-0472">Membrane</keyword>
<dbReference type="EMBL" id="KL596765">
    <property type="protein sequence ID" value="KER25807.1"/>
    <property type="molecule type" value="Genomic_DNA"/>
</dbReference>
<feature type="region of interest" description="Disordered" evidence="7">
    <location>
        <begin position="117"/>
        <end position="234"/>
    </location>
</feature>
<evidence type="ECO:0000256" key="7">
    <source>
        <dbReference type="SAM" id="MobiDB-lite"/>
    </source>
</evidence>
<dbReference type="InterPro" id="IPR036390">
    <property type="entry name" value="WH_DNA-bd_sf"/>
</dbReference>
<dbReference type="GO" id="GO:0044389">
    <property type="term" value="F:ubiquitin-like protein ligase binding"/>
    <property type="evidence" value="ECO:0007669"/>
    <property type="project" value="TreeGrafter"/>
</dbReference>
<dbReference type="Pfam" id="PF09756">
    <property type="entry name" value="DDRGK"/>
    <property type="match status" value="1"/>
</dbReference>
<organism evidence="8 9">
    <name type="scientific">Opisthorchis viverrini</name>
    <name type="common">Southeast Asian liver fluke</name>
    <dbReference type="NCBI Taxonomy" id="6198"/>
    <lineage>
        <taxon>Eukaryota</taxon>
        <taxon>Metazoa</taxon>
        <taxon>Spiralia</taxon>
        <taxon>Lophotrochozoa</taxon>
        <taxon>Platyhelminthes</taxon>
        <taxon>Trematoda</taxon>
        <taxon>Digenea</taxon>
        <taxon>Opisthorchiida</taxon>
        <taxon>Opisthorchiata</taxon>
        <taxon>Opisthorchiidae</taxon>
        <taxon>Opisthorchis</taxon>
    </lineage>
</organism>
<feature type="compositionally biased region" description="Basic residues" evidence="7">
    <location>
        <begin position="175"/>
        <end position="184"/>
    </location>
</feature>
<reference evidence="8 9" key="1">
    <citation type="submission" date="2013-11" db="EMBL/GenBank/DDBJ databases">
        <title>Opisthorchis viverrini - life in the bile duct.</title>
        <authorList>
            <person name="Young N.D."/>
            <person name="Nagarajan N."/>
            <person name="Lin S.J."/>
            <person name="Korhonen P.K."/>
            <person name="Jex A.R."/>
            <person name="Hall R.S."/>
            <person name="Safavi-Hemami H."/>
            <person name="Kaewkong W."/>
            <person name="Bertrand D."/>
            <person name="Gao S."/>
            <person name="Seet Q."/>
            <person name="Wongkham S."/>
            <person name="Teh B.T."/>
            <person name="Wongkham C."/>
            <person name="Intapan P.M."/>
            <person name="Maleewong W."/>
            <person name="Yang X."/>
            <person name="Hu M."/>
            <person name="Wang Z."/>
            <person name="Hofmann A."/>
            <person name="Sternberg P.W."/>
            <person name="Tan P."/>
            <person name="Wang J."/>
            <person name="Gasser R.B."/>
        </authorList>
    </citation>
    <scope>NUCLEOTIDE SEQUENCE [LARGE SCALE GENOMIC DNA]</scope>
</reference>
<dbReference type="RefSeq" id="XP_009170415.1">
    <property type="nucleotide sequence ID" value="XM_009172151.1"/>
</dbReference>
<accession>A0A074ZJ63</accession>
<keyword evidence="9" id="KW-1185">Reference proteome</keyword>
<keyword evidence="4" id="KW-0812">Transmembrane</keyword>
<feature type="compositionally biased region" description="Basic and acidic residues" evidence="7">
    <location>
        <begin position="185"/>
        <end position="234"/>
    </location>
</feature>
<feature type="compositionally biased region" description="Basic and acidic residues" evidence="7">
    <location>
        <begin position="147"/>
        <end position="157"/>
    </location>
</feature>
<comment type="subcellular location">
    <subcellularLocation>
        <location evidence="1">Membrane</location>
        <topology evidence="1">Single-pass membrane protein</topology>
    </subcellularLocation>
</comment>
<dbReference type="SUPFAM" id="SSF46785">
    <property type="entry name" value="Winged helix' DNA-binding domain"/>
    <property type="match status" value="1"/>
</dbReference>
<dbReference type="CTD" id="20320965"/>
<dbReference type="Proteomes" id="UP000054324">
    <property type="component" value="Unassembled WGS sequence"/>
</dbReference>
<dbReference type="AlphaFoldDB" id="A0A074ZJ63"/>
<evidence type="ECO:0000256" key="1">
    <source>
        <dbReference type="ARBA" id="ARBA00004167"/>
    </source>
</evidence>